<dbReference type="Proteomes" id="UP000326678">
    <property type="component" value="Chromosome Gxm1"/>
</dbReference>
<sequence>MEFGVWSLEFGVWSLEFGVWSLEILDFSFDSKSKIVKS</sequence>
<protein>
    <submittedName>
        <fullName evidence="1">Cytosine deaminase</fullName>
    </submittedName>
</protein>
<gene>
    <name evidence="1" type="ORF">GXM_06781</name>
</gene>
<evidence type="ECO:0000313" key="1">
    <source>
        <dbReference type="EMBL" id="QFS49287.1"/>
    </source>
</evidence>
<dbReference type="AlphaFoldDB" id="A0A5P8W908"/>
<evidence type="ECO:0000313" key="2">
    <source>
        <dbReference type="Proteomes" id="UP000326678"/>
    </source>
</evidence>
<dbReference type="KEGG" id="nsh:GXM_06781"/>
<dbReference type="EMBL" id="CP045226">
    <property type="protein sequence ID" value="QFS49287.1"/>
    <property type="molecule type" value="Genomic_DNA"/>
</dbReference>
<reference evidence="1 2" key="1">
    <citation type="submission" date="2019-10" db="EMBL/GenBank/DDBJ databases">
        <title>Genomic and transcriptomic insights into the perfect genentic adaptation of a filamentous nitrogen-fixing cyanobacterium to rice fields.</title>
        <authorList>
            <person name="Chen Z."/>
        </authorList>
    </citation>
    <scope>NUCLEOTIDE SEQUENCE [LARGE SCALE GENOMIC DNA]</scope>
    <source>
        <strain evidence="1">CCNUC1</strain>
    </source>
</reference>
<keyword evidence="2" id="KW-1185">Reference proteome</keyword>
<organism evidence="1 2">
    <name type="scientific">Nostoc sphaeroides CCNUC1</name>
    <dbReference type="NCBI Taxonomy" id="2653204"/>
    <lineage>
        <taxon>Bacteria</taxon>
        <taxon>Bacillati</taxon>
        <taxon>Cyanobacteriota</taxon>
        <taxon>Cyanophyceae</taxon>
        <taxon>Nostocales</taxon>
        <taxon>Nostocaceae</taxon>
        <taxon>Nostoc</taxon>
    </lineage>
</organism>
<proteinExistence type="predicted"/>
<name>A0A5P8W908_9NOSO</name>
<accession>A0A5P8W908</accession>